<reference evidence="1 2" key="1">
    <citation type="journal article" date="2018" name="Front. Plant Sci.">
        <title>Red Clover (Trifolium pratense) and Zigzag Clover (T. medium) - A Picture of Genomic Similarities and Differences.</title>
        <authorList>
            <person name="Dluhosova J."/>
            <person name="Istvanek J."/>
            <person name="Nedelnik J."/>
            <person name="Repkova J."/>
        </authorList>
    </citation>
    <scope>NUCLEOTIDE SEQUENCE [LARGE SCALE GENOMIC DNA]</scope>
    <source>
        <strain evidence="2">cv. 10/8</strain>
        <tissue evidence="1">Leaf</tissue>
    </source>
</reference>
<gene>
    <name evidence="1" type="ORF">A2U01_0024809</name>
</gene>
<dbReference type="AlphaFoldDB" id="A0A392NVC1"/>
<comment type="caution">
    <text evidence="1">The sequence shown here is derived from an EMBL/GenBank/DDBJ whole genome shotgun (WGS) entry which is preliminary data.</text>
</comment>
<dbReference type="Proteomes" id="UP000265520">
    <property type="component" value="Unassembled WGS sequence"/>
</dbReference>
<name>A0A392NVC1_9FABA</name>
<protein>
    <submittedName>
        <fullName evidence="1">Sucrose nonfermenting 4-like protein-like</fullName>
    </submittedName>
</protein>
<organism evidence="1 2">
    <name type="scientific">Trifolium medium</name>
    <dbReference type="NCBI Taxonomy" id="97028"/>
    <lineage>
        <taxon>Eukaryota</taxon>
        <taxon>Viridiplantae</taxon>
        <taxon>Streptophyta</taxon>
        <taxon>Embryophyta</taxon>
        <taxon>Tracheophyta</taxon>
        <taxon>Spermatophyta</taxon>
        <taxon>Magnoliopsida</taxon>
        <taxon>eudicotyledons</taxon>
        <taxon>Gunneridae</taxon>
        <taxon>Pentapetalae</taxon>
        <taxon>rosids</taxon>
        <taxon>fabids</taxon>
        <taxon>Fabales</taxon>
        <taxon>Fabaceae</taxon>
        <taxon>Papilionoideae</taxon>
        <taxon>50 kb inversion clade</taxon>
        <taxon>NPAAA clade</taxon>
        <taxon>Hologalegina</taxon>
        <taxon>IRL clade</taxon>
        <taxon>Trifolieae</taxon>
        <taxon>Trifolium</taxon>
    </lineage>
</organism>
<keyword evidence="2" id="KW-1185">Reference proteome</keyword>
<dbReference type="Gene3D" id="3.10.580.10">
    <property type="entry name" value="CBS-domain"/>
    <property type="match status" value="1"/>
</dbReference>
<accession>A0A392NVC1</accession>
<proteinExistence type="predicted"/>
<evidence type="ECO:0000313" key="2">
    <source>
        <dbReference type="Proteomes" id="UP000265520"/>
    </source>
</evidence>
<dbReference type="EMBL" id="LXQA010053212">
    <property type="protein sequence ID" value="MCI03768.1"/>
    <property type="molecule type" value="Genomic_DNA"/>
</dbReference>
<evidence type="ECO:0000313" key="1">
    <source>
        <dbReference type="EMBL" id="MCI03768.1"/>
    </source>
</evidence>
<dbReference type="InterPro" id="IPR046342">
    <property type="entry name" value="CBS_dom_sf"/>
</dbReference>
<sequence length="64" mass="7255">VRVADDALSEVLQRISDTDVQISRQRISAFLSKDTTYELLPVVALDVDLPVKQAFHILHEQTHL</sequence>
<feature type="non-terminal residue" evidence="1">
    <location>
        <position position="1"/>
    </location>
</feature>